<name>A0ABS9R5C7_9FIRM</name>
<dbReference type="RefSeq" id="WP_117452739.1">
    <property type="nucleotide sequence ID" value="NZ_JAKVPQ010000004.1"/>
</dbReference>
<organism evidence="1 2">
    <name type="scientific">Amedibacillus hominis</name>
    <dbReference type="NCBI Taxonomy" id="2897776"/>
    <lineage>
        <taxon>Bacteria</taxon>
        <taxon>Bacillati</taxon>
        <taxon>Bacillota</taxon>
        <taxon>Erysipelotrichia</taxon>
        <taxon>Erysipelotrichales</taxon>
        <taxon>Erysipelotrichaceae</taxon>
        <taxon>Amedibacillus</taxon>
    </lineage>
</organism>
<dbReference type="EMBL" id="JAKVPQ010000004">
    <property type="protein sequence ID" value="MCH4284855.1"/>
    <property type="molecule type" value="Genomic_DNA"/>
</dbReference>
<dbReference type="Proteomes" id="UP001202402">
    <property type="component" value="Unassembled WGS sequence"/>
</dbReference>
<accession>A0ABS9R5C7</accession>
<gene>
    <name evidence="1" type="ORF">LQE99_06890</name>
</gene>
<evidence type="ECO:0000313" key="2">
    <source>
        <dbReference type="Proteomes" id="UP001202402"/>
    </source>
</evidence>
<evidence type="ECO:0008006" key="3">
    <source>
        <dbReference type="Google" id="ProtNLM"/>
    </source>
</evidence>
<protein>
    <recommendedName>
        <fullName evidence="3">Transcriptional regulator</fullName>
    </recommendedName>
</protein>
<reference evidence="1 2" key="1">
    <citation type="submission" date="2022-02" db="EMBL/GenBank/DDBJ databases">
        <title>Genome of Erysipelotrichaceae sp. nov. NSJ-176 isolated from human feces.</title>
        <authorList>
            <person name="Abdugheni R."/>
        </authorList>
    </citation>
    <scope>NUCLEOTIDE SEQUENCE [LARGE SCALE GENOMIC DNA]</scope>
    <source>
        <strain evidence="1 2">NSJ-176</strain>
    </source>
</reference>
<evidence type="ECO:0000313" key="1">
    <source>
        <dbReference type="EMBL" id="MCH4284855.1"/>
    </source>
</evidence>
<sequence>MSETILKTLAYQTMVQELSSMSLEEINAQLKSMGCALRYDQIKEQLVHTYNELSIADMIFDTYDIHPAKYPKEFIDEVVLEIAIRENYGFMHYGILSSQIRDIMEENLAQVEKIKQVAGCYRKLCQTAQKFGIKAIETMQYQVNDGVDLYAYFMSLLDMMMQEGMKQRQIYREIVDLCDKMLKTFPQSHPFLRASMQYEQATAYIKMKSKKGEQIFQTLLKNHLDPCDALLHYALAYLDEDEQRAIRILKKYRNLWDEKSEAFEVIQQLIEEQK</sequence>
<comment type="caution">
    <text evidence="1">The sequence shown here is derived from an EMBL/GenBank/DDBJ whole genome shotgun (WGS) entry which is preliminary data.</text>
</comment>
<proteinExistence type="predicted"/>
<keyword evidence="2" id="KW-1185">Reference proteome</keyword>